<name>A0A6C0BN29_9ZZZZ</name>
<sequence>MSGLNALNDLFVGQIASAVLDCAVKREQTALDCRVELKPDQFQKEVDFCLREHFKIMESIVGKK</sequence>
<proteinExistence type="predicted"/>
<evidence type="ECO:0000313" key="1">
    <source>
        <dbReference type="EMBL" id="QHS93422.1"/>
    </source>
</evidence>
<organism evidence="1">
    <name type="scientific">viral metagenome</name>
    <dbReference type="NCBI Taxonomy" id="1070528"/>
    <lineage>
        <taxon>unclassified sequences</taxon>
        <taxon>metagenomes</taxon>
        <taxon>organismal metagenomes</taxon>
    </lineage>
</organism>
<accession>A0A6C0BN29</accession>
<reference evidence="1" key="1">
    <citation type="journal article" date="2020" name="Nature">
        <title>Giant virus diversity and host interactions through global metagenomics.</title>
        <authorList>
            <person name="Schulz F."/>
            <person name="Roux S."/>
            <person name="Paez-Espino D."/>
            <person name="Jungbluth S."/>
            <person name="Walsh D.A."/>
            <person name="Denef V.J."/>
            <person name="McMahon K.D."/>
            <person name="Konstantinidis K.T."/>
            <person name="Eloe-Fadrosh E.A."/>
            <person name="Kyrpides N.C."/>
            <person name="Woyke T."/>
        </authorList>
    </citation>
    <scope>NUCLEOTIDE SEQUENCE</scope>
    <source>
        <strain evidence="1">GVMAG-M-3300017989-17</strain>
    </source>
</reference>
<dbReference type="AlphaFoldDB" id="A0A6C0BN29"/>
<dbReference type="EMBL" id="MN739203">
    <property type="protein sequence ID" value="QHS93422.1"/>
    <property type="molecule type" value="Genomic_DNA"/>
</dbReference>
<protein>
    <submittedName>
        <fullName evidence="1">Uncharacterized protein</fullName>
    </submittedName>
</protein>